<evidence type="ECO:0000313" key="1">
    <source>
        <dbReference type="EMBL" id="TFU26148.1"/>
    </source>
</evidence>
<sequence>MDFSTKALEMAYQLVEEAEKSKTGGLFAQKTPEEALLEKARLIRKVYLALTGQDQRPEVPPYR</sequence>
<reference evidence="1 2" key="1">
    <citation type="submission" date="2019-03" db="EMBL/GenBank/DDBJ databases">
        <title>Thermus tengchongensis species for the arsenic transformation mechanism.</title>
        <authorList>
            <person name="Yuan G.C."/>
        </authorList>
    </citation>
    <scope>NUCLEOTIDE SEQUENCE [LARGE SCALE GENOMIC DNA]</scope>
    <source>
        <strain evidence="1 2">15W</strain>
    </source>
</reference>
<protein>
    <submittedName>
        <fullName evidence="1">Uncharacterized protein</fullName>
    </submittedName>
</protein>
<accession>A0A4Y9FDE8</accession>
<proteinExistence type="predicted"/>
<dbReference type="EMBL" id="SJZF01000011">
    <property type="protein sequence ID" value="TFU26148.1"/>
    <property type="molecule type" value="Genomic_DNA"/>
</dbReference>
<dbReference type="AlphaFoldDB" id="A0A4Y9FDE8"/>
<dbReference type="RefSeq" id="WP_135260265.1">
    <property type="nucleotide sequence ID" value="NZ_SJZF01000011.1"/>
</dbReference>
<evidence type="ECO:0000313" key="2">
    <source>
        <dbReference type="Proteomes" id="UP000297668"/>
    </source>
</evidence>
<gene>
    <name evidence="1" type="ORF">E0687_07080</name>
</gene>
<name>A0A4Y9FDE8_9DEIN</name>
<comment type="caution">
    <text evidence="1">The sequence shown here is derived from an EMBL/GenBank/DDBJ whole genome shotgun (WGS) entry which is preliminary data.</text>
</comment>
<organism evidence="1 2">
    <name type="scientific">Thermus tengchongensis</name>
    <dbReference type="NCBI Taxonomy" id="1214928"/>
    <lineage>
        <taxon>Bacteria</taxon>
        <taxon>Thermotogati</taxon>
        <taxon>Deinococcota</taxon>
        <taxon>Deinococci</taxon>
        <taxon>Thermales</taxon>
        <taxon>Thermaceae</taxon>
        <taxon>Thermus</taxon>
    </lineage>
</organism>
<dbReference type="Proteomes" id="UP000297668">
    <property type="component" value="Unassembled WGS sequence"/>
</dbReference>